<dbReference type="CDD" id="cd06163">
    <property type="entry name" value="S2P-M50_PDZ_RseP-like"/>
    <property type="match status" value="1"/>
</dbReference>
<evidence type="ECO:0000256" key="6">
    <source>
        <dbReference type="ARBA" id="ARBA00022801"/>
    </source>
</evidence>
<dbReference type="OrthoDB" id="9782003at2"/>
<dbReference type="EC" id="3.4.24.-" evidence="11"/>
<dbReference type="SMART" id="SM00228">
    <property type="entry name" value="PDZ"/>
    <property type="match status" value="1"/>
</dbReference>
<evidence type="ECO:0000256" key="7">
    <source>
        <dbReference type="ARBA" id="ARBA00022833"/>
    </source>
</evidence>
<dbReference type="InterPro" id="IPR041489">
    <property type="entry name" value="PDZ_6"/>
</dbReference>
<evidence type="ECO:0000313" key="13">
    <source>
        <dbReference type="EMBL" id="RII40677.1"/>
    </source>
</evidence>
<feature type="transmembrane region" description="Helical" evidence="11">
    <location>
        <begin position="379"/>
        <end position="399"/>
    </location>
</feature>
<comment type="cofactor">
    <cofactor evidence="1 11">
        <name>Zn(2+)</name>
        <dbReference type="ChEBI" id="CHEBI:29105"/>
    </cofactor>
</comment>
<feature type="transmembrane region" description="Helical" evidence="11">
    <location>
        <begin position="111"/>
        <end position="139"/>
    </location>
</feature>
<keyword evidence="8 11" id="KW-1133">Transmembrane helix</keyword>
<feature type="transmembrane region" description="Helical" evidence="11">
    <location>
        <begin position="429"/>
        <end position="447"/>
    </location>
</feature>
<dbReference type="Pfam" id="PF17820">
    <property type="entry name" value="PDZ_6"/>
    <property type="match status" value="1"/>
</dbReference>
<evidence type="ECO:0000259" key="12">
    <source>
        <dbReference type="SMART" id="SM00228"/>
    </source>
</evidence>
<dbReference type="GO" id="GO:0004222">
    <property type="term" value="F:metalloendopeptidase activity"/>
    <property type="evidence" value="ECO:0007669"/>
    <property type="project" value="InterPro"/>
</dbReference>
<evidence type="ECO:0000313" key="14">
    <source>
        <dbReference type="Proteomes" id="UP000265848"/>
    </source>
</evidence>
<dbReference type="InterPro" id="IPR036034">
    <property type="entry name" value="PDZ_sf"/>
</dbReference>
<dbReference type="EMBL" id="QWJJ01000001">
    <property type="protein sequence ID" value="RII40677.1"/>
    <property type="molecule type" value="Genomic_DNA"/>
</dbReference>
<dbReference type="GO" id="GO:0046872">
    <property type="term" value="F:metal ion binding"/>
    <property type="evidence" value="ECO:0007669"/>
    <property type="project" value="UniProtKB-KW"/>
</dbReference>
<keyword evidence="11" id="KW-0479">Metal-binding</keyword>
<dbReference type="Gene3D" id="2.30.42.10">
    <property type="match status" value="1"/>
</dbReference>
<sequence>MNFLPEFGSTLYTLLAFVVALSIIVAIHEYGHYIIGRVSGIKAEVFSLGFGPVLFSRVDRHGTRWQFAALPFGGYVKFLGDADAASAGSDGEAIRAMSAQDRRATMQGAPLWARAATVAAGPVFNFILSTVLFAVLLFARGDVAEPMAVGAMRPLPAVAGAAQQPDLRAGDEIRAIGGVAVPDFSDATAMSQFGDTLPMAPVLDYAVTREGREITVPGPYPYPPIITQLSPNSAAYDIGLEKGDVITAVDGTSIFSFEQLKNSVKASSGAPLLLNVWRPGTDTALEFALTPRRVDEPDPAGGFRTEWRIGIAGGMAFELATTRVGVLDSIQGGLVQTWQVIVSSLSGLYHIATGAISSCNMTGPIGIAKTSGAMASQGVVSFVWFVAALSTGVGLLNLFPVPVLDGGHLVFHAYEAVAGRPPSDRALRVLMFAGLTIVLGVMLFALTNDVFCP</sequence>
<dbReference type="RefSeq" id="WP_119397198.1">
    <property type="nucleotide sequence ID" value="NZ_QWJJ01000001.1"/>
</dbReference>
<evidence type="ECO:0000256" key="10">
    <source>
        <dbReference type="ARBA" id="ARBA00023136"/>
    </source>
</evidence>
<protein>
    <recommendedName>
        <fullName evidence="11">Zinc metalloprotease</fullName>
        <ecNumber evidence="11">3.4.24.-</ecNumber>
    </recommendedName>
</protein>
<evidence type="ECO:0000256" key="9">
    <source>
        <dbReference type="ARBA" id="ARBA00023049"/>
    </source>
</evidence>
<dbReference type="Pfam" id="PF02163">
    <property type="entry name" value="Peptidase_M50"/>
    <property type="match status" value="1"/>
</dbReference>
<dbReference type="InterPro" id="IPR001478">
    <property type="entry name" value="PDZ"/>
</dbReference>
<dbReference type="Proteomes" id="UP000265848">
    <property type="component" value="Unassembled WGS sequence"/>
</dbReference>
<name>A0A399J828_9RHOB</name>
<keyword evidence="4 13" id="KW-0645">Protease</keyword>
<proteinExistence type="inferred from homology"/>
<comment type="caution">
    <text evidence="13">The sequence shown here is derived from an EMBL/GenBank/DDBJ whole genome shotgun (WGS) entry which is preliminary data.</text>
</comment>
<organism evidence="13 14">
    <name type="scientific">Pseudooceanicola sediminis</name>
    <dbReference type="NCBI Taxonomy" id="2211117"/>
    <lineage>
        <taxon>Bacteria</taxon>
        <taxon>Pseudomonadati</taxon>
        <taxon>Pseudomonadota</taxon>
        <taxon>Alphaproteobacteria</taxon>
        <taxon>Rhodobacterales</taxon>
        <taxon>Paracoccaceae</taxon>
        <taxon>Pseudooceanicola</taxon>
    </lineage>
</organism>
<dbReference type="AlphaFoldDB" id="A0A399J828"/>
<evidence type="ECO:0000256" key="8">
    <source>
        <dbReference type="ARBA" id="ARBA00022989"/>
    </source>
</evidence>
<feature type="domain" description="PDZ" evidence="12">
    <location>
        <begin position="210"/>
        <end position="280"/>
    </location>
</feature>
<dbReference type="PANTHER" id="PTHR42837:SF2">
    <property type="entry name" value="MEMBRANE METALLOPROTEASE ARASP2, CHLOROPLASTIC-RELATED"/>
    <property type="match status" value="1"/>
</dbReference>
<dbReference type="InterPro" id="IPR008915">
    <property type="entry name" value="Peptidase_M50"/>
</dbReference>
<dbReference type="InterPro" id="IPR004387">
    <property type="entry name" value="Pept_M50_Zn"/>
</dbReference>
<feature type="transmembrane region" description="Helical" evidence="11">
    <location>
        <begin position="12"/>
        <end position="31"/>
    </location>
</feature>
<reference evidence="13 14" key="1">
    <citation type="submission" date="2018-08" db="EMBL/GenBank/DDBJ databases">
        <title>Pseudooceanicola sediminis CY03 in the family Rhodobacteracea.</title>
        <authorList>
            <person name="Zhang Y.-J."/>
        </authorList>
    </citation>
    <scope>NUCLEOTIDE SEQUENCE [LARGE SCALE GENOMIC DNA]</scope>
    <source>
        <strain evidence="13 14">CY03</strain>
    </source>
</reference>
<evidence type="ECO:0000256" key="4">
    <source>
        <dbReference type="ARBA" id="ARBA00022670"/>
    </source>
</evidence>
<dbReference type="SUPFAM" id="SSF50156">
    <property type="entry name" value="PDZ domain-like"/>
    <property type="match status" value="2"/>
</dbReference>
<dbReference type="GO" id="GO:0016020">
    <property type="term" value="C:membrane"/>
    <property type="evidence" value="ECO:0007669"/>
    <property type="project" value="UniProtKB-SubCell"/>
</dbReference>
<gene>
    <name evidence="13" type="primary">rseP</name>
    <name evidence="13" type="ORF">DL237_01290</name>
</gene>
<keyword evidence="7 11" id="KW-0862">Zinc</keyword>
<evidence type="ECO:0000256" key="5">
    <source>
        <dbReference type="ARBA" id="ARBA00022692"/>
    </source>
</evidence>
<accession>A0A399J828</accession>
<evidence type="ECO:0000256" key="3">
    <source>
        <dbReference type="ARBA" id="ARBA00007931"/>
    </source>
</evidence>
<dbReference type="PANTHER" id="PTHR42837">
    <property type="entry name" value="REGULATOR OF SIGMA-E PROTEASE RSEP"/>
    <property type="match status" value="1"/>
</dbReference>
<keyword evidence="14" id="KW-1185">Reference proteome</keyword>
<keyword evidence="10 11" id="KW-0472">Membrane</keyword>
<comment type="subcellular location">
    <subcellularLocation>
        <location evidence="2">Membrane</location>
        <topology evidence="2">Multi-pass membrane protein</topology>
    </subcellularLocation>
</comment>
<keyword evidence="6 11" id="KW-0378">Hydrolase</keyword>
<evidence type="ECO:0000256" key="11">
    <source>
        <dbReference type="RuleBase" id="RU362031"/>
    </source>
</evidence>
<comment type="similarity">
    <text evidence="3 11">Belongs to the peptidase M50B family.</text>
</comment>
<dbReference type="GO" id="GO:0006508">
    <property type="term" value="P:proteolysis"/>
    <property type="evidence" value="ECO:0007669"/>
    <property type="project" value="UniProtKB-KW"/>
</dbReference>
<keyword evidence="5 11" id="KW-0812">Transmembrane</keyword>
<evidence type="ECO:0000256" key="1">
    <source>
        <dbReference type="ARBA" id="ARBA00001947"/>
    </source>
</evidence>
<dbReference type="NCBIfam" id="TIGR00054">
    <property type="entry name" value="RIP metalloprotease RseP"/>
    <property type="match status" value="1"/>
</dbReference>
<evidence type="ECO:0000256" key="2">
    <source>
        <dbReference type="ARBA" id="ARBA00004141"/>
    </source>
</evidence>
<keyword evidence="9 11" id="KW-0482">Metalloprotease</keyword>